<feature type="transmembrane region" description="Helical" evidence="6">
    <location>
        <begin position="67"/>
        <end position="86"/>
    </location>
</feature>
<keyword evidence="4 6" id="KW-1133">Transmembrane helix</keyword>
<dbReference type="NCBIfam" id="TIGR02454">
    <property type="entry name" value="ECF_T_CbiQ"/>
    <property type="match status" value="1"/>
</dbReference>
<dbReference type="InterPro" id="IPR052770">
    <property type="entry name" value="Cobalt_transport_CbiQ"/>
</dbReference>
<evidence type="ECO:0000256" key="6">
    <source>
        <dbReference type="SAM" id="Phobius"/>
    </source>
</evidence>
<feature type="transmembrane region" description="Helical" evidence="6">
    <location>
        <begin position="148"/>
        <end position="167"/>
    </location>
</feature>
<keyword evidence="5 6" id="KW-0472">Membrane</keyword>
<dbReference type="EMBL" id="SUTE01000078">
    <property type="protein sequence ID" value="MBE6505977.1"/>
    <property type="molecule type" value="Genomic_DNA"/>
</dbReference>
<evidence type="ECO:0000256" key="5">
    <source>
        <dbReference type="ARBA" id="ARBA00023136"/>
    </source>
</evidence>
<dbReference type="Proteomes" id="UP000762703">
    <property type="component" value="Unassembled WGS sequence"/>
</dbReference>
<dbReference type="RefSeq" id="WP_303737627.1">
    <property type="nucleotide sequence ID" value="NZ_SUTE01000078.1"/>
</dbReference>
<evidence type="ECO:0000256" key="2">
    <source>
        <dbReference type="ARBA" id="ARBA00022475"/>
    </source>
</evidence>
<organism evidence="7 8">
    <name type="scientific">Methanobrevibacter millerae</name>
    <dbReference type="NCBI Taxonomy" id="230361"/>
    <lineage>
        <taxon>Archaea</taxon>
        <taxon>Methanobacteriati</taxon>
        <taxon>Methanobacteriota</taxon>
        <taxon>Methanomada group</taxon>
        <taxon>Methanobacteria</taxon>
        <taxon>Methanobacteriales</taxon>
        <taxon>Methanobacteriaceae</taxon>
        <taxon>Methanobrevibacter</taxon>
    </lineage>
</organism>
<evidence type="ECO:0000313" key="7">
    <source>
        <dbReference type="EMBL" id="MBE6505977.1"/>
    </source>
</evidence>
<dbReference type="InterPro" id="IPR012809">
    <property type="entry name" value="ECF_CbiQ"/>
</dbReference>
<name>A0A8T3VE11_9EURY</name>
<keyword evidence="2" id="KW-1003">Cell membrane</keyword>
<sequence>MKFDMDYIAHNNALTESNPYVKLFLTIILLALTLILDNLYFDVLIFVVMSIVILGVAKINYRSYLKFLSIPMAFLVITCIFLVFFFGKGEVIYETGIFGIVVRSDSLHYAIYTFMRVIGCLPCLGFLALTTPIANILHCLESLKVPKILIEIALLMYNTIFIFLNEIDTMKKAQETRLGYHSYMSSFKSLGALASTIFLRSLDKSETLQNSLDSRGYSGELPVYVPKKES</sequence>
<dbReference type="Pfam" id="PF02361">
    <property type="entry name" value="CbiQ"/>
    <property type="match status" value="1"/>
</dbReference>
<evidence type="ECO:0000256" key="1">
    <source>
        <dbReference type="ARBA" id="ARBA00004651"/>
    </source>
</evidence>
<feature type="transmembrane region" description="Helical" evidence="6">
    <location>
        <begin position="20"/>
        <end position="36"/>
    </location>
</feature>
<gene>
    <name evidence="7" type="primary">cbiQ</name>
    <name evidence="7" type="ORF">E7Z73_09650</name>
</gene>
<dbReference type="AlphaFoldDB" id="A0A8T3VE11"/>
<accession>A0A8T3VE11</accession>
<dbReference type="InterPro" id="IPR003339">
    <property type="entry name" value="ABC/ECF_trnsptr_transmembrane"/>
</dbReference>
<comment type="caution">
    <text evidence="7">The sequence shown here is derived from an EMBL/GenBank/DDBJ whole genome shotgun (WGS) entry which is preliminary data.</text>
</comment>
<dbReference type="PANTHER" id="PTHR43723">
    <property type="entry name" value="COBALT TRANSPORT PROTEIN CBIQ"/>
    <property type="match status" value="1"/>
</dbReference>
<dbReference type="GO" id="GO:0043190">
    <property type="term" value="C:ATP-binding cassette (ABC) transporter complex"/>
    <property type="evidence" value="ECO:0007669"/>
    <property type="project" value="InterPro"/>
</dbReference>
<evidence type="ECO:0000256" key="4">
    <source>
        <dbReference type="ARBA" id="ARBA00022989"/>
    </source>
</evidence>
<feature type="transmembrane region" description="Helical" evidence="6">
    <location>
        <begin position="107"/>
        <end position="128"/>
    </location>
</feature>
<protein>
    <submittedName>
        <fullName evidence="7">Cobalt ECF transporter T component CbiQ</fullName>
    </submittedName>
</protein>
<proteinExistence type="predicted"/>
<comment type="subcellular location">
    <subcellularLocation>
        <location evidence="1">Cell membrane</location>
        <topology evidence="1">Multi-pass membrane protein</topology>
    </subcellularLocation>
</comment>
<evidence type="ECO:0000256" key="3">
    <source>
        <dbReference type="ARBA" id="ARBA00022692"/>
    </source>
</evidence>
<dbReference type="CDD" id="cd16914">
    <property type="entry name" value="EcfT"/>
    <property type="match status" value="1"/>
</dbReference>
<reference evidence="7" key="1">
    <citation type="submission" date="2019-04" db="EMBL/GenBank/DDBJ databases">
        <title>Evolution of Biomass-Degrading Anaerobic Consortia Revealed by Metagenomics.</title>
        <authorList>
            <person name="Peng X."/>
        </authorList>
    </citation>
    <scope>NUCLEOTIDE SEQUENCE</scope>
    <source>
        <strain evidence="7">SIG12</strain>
    </source>
</reference>
<dbReference type="PANTHER" id="PTHR43723:SF1">
    <property type="entry name" value="COBALT TRANSPORT PROTEIN CBIQ"/>
    <property type="match status" value="1"/>
</dbReference>
<dbReference type="GO" id="GO:0006824">
    <property type="term" value="P:cobalt ion transport"/>
    <property type="evidence" value="ECO:0007669"/>
    <property type="project" value="InterPro"/>
</dbReference>
<evidence type="ECO:0000313" key="8">
    <source>
        <dbReference type="Proteomes" id="UP000762703"/>
    </source>
</evidence>
<keyword evidence="3 6" id="KW-0812">Transmembrane</keyword>